<comment type="similarity">
    <text evidence="2">Belongs to the LolB family.</text>
</comment>
<keyword evidence="15" id="KW-1185">Reference proteome</keyword>
<dbReference type="Proteomes" id="UP000464787">
    <property type="component" value="Chromosome"/>
</dbReference>
<keyword evidence="5" id="KW-0813">Transport</keyword>
<evidence type="ECO:0000256" key="11">
    <source>
        <dbReference type="ARBA" id="ARBA00023237"/>
    </source>
</evidence>
<dbReference type="SUPFAM" id="SSF89392">
    <property type="entry name" value="Prokaryotic lipoproteins and lipoprotein localization factors"/>
    <property type="match status" value="1"/>
</dbReference>
<sequence>MRAVLRLGAAAACALALLSGCATPAANVAPTQGQAASAVPVERWNGRLALQVEDAPSQSFYAMFELQGNAGAGSLTLTTPIGNILAVLRWTADGASLERGGQSEPQRFASLDELAARATGTAIPVASLFDWLDGKPAAVPGWTADLSAQPQGRIVATRQQPLPVATLRVALDH</sequence>
<evidence type="ECO:0000256" key="4">
    <source>
        <dbReference type="ARBA" id="ARBA00016202"/>
    </source>
</evidence>
<reference evidence="14 15" key="1">
    <citation type="submission" date="2020-01" db="EMBL/GenBank/DDBJ databases">
        <title>Genome sequencing of strain KACC 21265.</title>
        <authorList>
            <person name="Heo J."/>
            <person name="Kim S.-J."/>
            <person name="Kim J.-S."/>
            <person name="Hong S.-B."/>
            <person name="Kwon S.-W."/>
        </authorList>
    </citation>
    <scope>NUCLEOTIDE SEQUENCE [LARGE SCALE GENOMIC DNA]</scope>
    <source>
        <strain evidence="14 15">KACC 21265</strain>
    </source>
</reference>
<evidence type="ECO:0000256" key="8">
    <source>
        <dbReference type="ARBA" id="ARBA00023136"/>
    </source>
</evidence>
<dbReference type="EMBL" id="CP047650">
    <property type="protein sequence ID" value="QHI99439.1"/>
    <property type="molecule type" value="Genomic_DNA"/>
</dbReference>
<evidence type="ECO:0000256" key="9">
    <source>
        <dbReference type="ARBA" id="ARBA00023139"/>
    </source>
</evidence>
<evidence type="ECO:0000256" key="2">
    <source>
        <dbReference type="ARBA" id="ARBA00009696"/>
    </source>
</evidence>
<dbReference type="AlphaFoldDB" id="A0A857J8R1"/>
<evidence type="ECO:0000256" key="6">
    <source>
        <dbReference type="ARBA" id="ARBA00022729"/>
    </source>
</evidence>
<dbReference type="KEGG" id="xyk:GT347_16510"/>
<evidence type="ECO:0000256" key="5">
    <source>
        <dbReference type="ARBA" id="ARBA00022448"/>
    </source>
</evidence>
<dbReference type="GO" id="GO:0009279">
    <property type="term" value="C:cell outer membrane"/>
    <property type="evidence" value="ECO:0007669"/>
    <property type="project" value="UniProtKB-SubCell"/>
</dbReference>
<feature type="signal peptide" evidence="13">
    <location>
        <begin position="1"/>
        <end position="24"/>
    </location>
</feature>
<comment type="subunit">
    <text evidence="3">Monomer.</text>
</comment>
<keyword evidence="12 14" id="KW-0449">Lipoprotein</keyword>
<keyword evidence="11" id="KW-0998">Cell outer membrane</keyword>
<keyword evidence="7" id="KW-0653">Protein transport</keyword>
<feature type="chain" id="PRO_5032704315" description="Outer-membrane lipoprotein LolB" evidence="13">
    <location>
        <begin position="25"/>
        <end position="173"/>
    </location>
</feature>
<comment type="subcellular location">
    <subcellularLocation>
        <location evidence="1">Cell outer membrane</location>
        <topology evidence="1">Lipid-anchor</topology>
    </subcellularLocation>
</comment>
<dbReference type="InterPro" id="IPR004565">
    <property type="entry name" value="OM_lipoprot_LolB"/>
</dbReference>
<evidence type="ECO:0000256" key="12">
    <source>
        <dbReference type="ARBA" id="ARBA00023288"/>
    </source>
</evidence>
<evidence type="ECO:0000256" key="10">
    <source>
        <dbReference type="ARBA" id="ARBA00023186"/>
    </source>
</evidence>
<dbReference type="RefSeq" id="WP_160553252.1">
    <property type="nucleotide sequence ID" value="NZ_CP047650.1"/>
</dbReference>
<dbReference type="InterPro" id="IPR029046">
    <property type="entry name" value="LolA/LolB/LppX"/>
</dbReference>
<evidence type="ECO:0000256" key="1">
    <source>
        <dbReference type="ARBA" id="ARBA00004459"/>
    </source>
</evidence>
<dbReference type="Gene3D" id="2.50.20.10">
    <property type="entry name" value="Lipoprotein localisation LolA/LolB/LppX"/>
    <property type="match status" value="1"/>
</dbReference>
<keyword evidence="10" id="KW-0143">Chaperone</keyword>
<evidence type="ECO:0000256" key="7">
    <source>
        <dbReference type="ARBA" id="ARBA00022927"/>
    </source>
</evidence>
<evidence type="ECO:0000313" key="14">
    <source>
        <dbReference type="EMBL" id="QHI99439.1"/>
    </source>
</evidence>
<dbReference type="PROSITE" id="PS51257">
    <property type="entry name" value="PROKAR_LIPOPROTEIN"/>
    <property type="match status" value="1"/>
</dbReference>
<dbReference type="GO" id="GO:0015031">
    <property type="term" value="P:protein transport"/>
    <property type="evidence" value="ECO:0007669"/>
    <property type="project" value="UniProtKB-KW"/>
</dbReference>
<gene>
    <name evidence="14" type="ORF">GT347_16510</name>
</gene>
<evidence type="ECO:0000256" key="13">
    <source>
        <dbReference type="SAM" id="SignalP"/>
    </source>
</evidence>
<accession>A0A857J8R1</accession>
<keyword evidence="9" id="KW-0564">Palmitate</keyword>
<keyword evidence="6 13" id="KW-0732">Signal</keyword>
<organism evidence="14 15">
    <name type="scientific">Xylophilus rhododendri</name>
    <dbReference type="NCBI Taxonomy" id="2697032"/>
    <lineage>
        <taxon>Bacteria</taxon>
        <taxon>Pseudomonadati</taxon>
        <taxon>Pseudomonadota</taxon>
        <taxon>Betaproteobacteria</taxon>
        <taxon>Burkholderiales</taxon>
        <taxon>Xylophilus</taxon>
    </lineage>
</organism>
<proteinExistence type="inferred from homology"/>
<evidence type="ECO:0000313" key="15">
    <source>
        <dbReference type="Proteomes" id="UP000464787"/>
    </source>
</evidence>
<keyword evidence="8" id="KW-0472">Membrane</keyword>
<evidence type="ECO:0000256" key="3">
    <source>
        <dbReference type="ARBA" id="ARBA00011245"/>
    </source>
</evidence>
<name>A0A857J8R1_9BURK</name>
<protein>
    <recommendedName>
        <fullName evidence="4">Outer-membrane lipoprotein LolB</fullName>
    </recommendedName>
</protein>
<dbReference type="Pfam" id="PF03550">
    <property type="entry name" value="LolB"/>
    <property type="match status" value="1"/>
</dbReference>